<dbReference type="Proteomes" id="UP001187192">
    <property type="component" value="Unassembled WGS sequence"/>
</dbReference>
<organism evidence="1 2">
    <name type="scientific">Ficus carica</name>
    <name type="common">Common fig</name>
    <dbReference type="NCBI Taxonomy" id="3494"/>
    <lineage>
        <taxon>Eukaryota</taxon>
        <taxon>Viridiplantae</taxon>
        <taxon>Streptophyta</taxon>
        <taxon>Embryophyta</taxon>
        <taxon>Tracheophyta</taxon>
        <taxon>Spermatophyta</taxon>
        <taxon>Magnoliopsida</taxon>
        <taxon>eudicotyledons</taxon>
        <taxon>Gunneridae</taxon>
        <taxon>Pentapetalae</taxon>
        <taxon>rosids</taxon>
        <taxon>fabids</taxon>
        <taxon>Rosales</taxon>
        <taxon>Moraceae</taxon>
        <taxon>Ficeae</taxon>
        <taxon>Ficus</taxon>
    </lineage>
</organism>
<evidence type="ECO:0000313" key="2">
    <source>
        <dbReference type="Proteomes" id="UP001187192"/>
    </source>
</evidence>
<keyword evidence="2" id="KW-1185">Reference proteome</keyword>
<comment type="caution">
    <text evidence="1">The sequence shown here is derived from an EMBL/GenBank/DDBJ whole genome shotgun (WGS) entry which is preliminary data.</text>
</comment>
<gene>
    <name evidence="1" type="ORF">TIFTF001_035644</name>
</gene>
<dbReference type="AlphaFoldDB" id="A0AA88E2M3"/>
<dbReference type="Gramene" id="FCD_00031049-RA">
    <property type="protein sequence ID" value="FCD_00031049-RA:cds"/>
    <property type="gene ID" value="FCD_00031049"/>
</dbReference>
<protein>
    <submittedName>
        <fullName evidence="1">Uncharacterized protein</fullName>
    </submittedName>
</protein>
<dbReference type="EMBL" id="BTGU01000340">
    <property type="protein sequence ID" value="GMN66581.1"/>
    <property type="molecule type" value="Genomic_DNA"/>
</dbReference>
<evidence type="ECO:0000313" key="1">
    <source>
        <dbReference type="EMBL" id="GMN66581.1"/>
    </source>
</evidence>
<reference evidence="1" key="1">
    <citation type="submission" date="2023-07" db="EMBL/GenBank/DDBJ databases">
        <title>draft genome sequence of fig (Ficus carica).</title>
        <authorList>
            <person name="Takahashi T."/>
            <person name="Nishimura K."/>
        </authorList>
    </citation>
    <scope>NUCLEOTIDE SEQUENCE</scope>
</reference>
<accession>A0AA88E2M3</accession>
<name>A0AA88E2M3_FICCA</name>
<sequence>MGSPSFHLSFSIKDPLGTKLSFFSDLKLFDSIASWIAARAFAKSCSTLSELLFFCSSTSSQNFD</sequence>
<proteinExistence type="predicted"/>